<dbReference type="Proteomes" id="UP000258309">
    <property type="component" value="Unassembled WGS sequence"/>
</dbReference>
<keyword evidence="3" id="KW-1185">Reference proteome</keyword>
<gene>
    <name evidence="2" type="ORF">B7463_g1885</name>
</gene>
<protein>
    <submittedName>
        <fullName evidence="2">Uncharacterized protein</fullName>
    </submittedName>
</protein>
<organism evidence="2 3">
    <name type="scientific">Scytalidium lignicola</name>
    <name type="common">Hyphomycete</name>
    <dbReference type="NCBI Taxonomy" id="5539"/>
    <lineage>
        <taxon>Eukaryota</taxon>
        <taxon>Fungi</taxon>
        <taxon>Dikarya</taxon>
        <taxon>Ascomycota</taxon>
        <taxon>Pezizomycotina</taxon>
        <taxon>Leotiomycetes</taxon>
        <taxon>Leotiomycetes incertae sedis</taxon>
        <taxon>Scytalidium</taxon>
    </lineage>
</organism>
<dbReference type="EMBL" id="NCSJ02000020">
    <property type="protein sequence ID" value="RFU34444.1"/>
    <property type="molecule type" value="Genomic_DNA"/>
</dbReference>
<dbReference type="OrthoDB" id="10469207at2759"/>
<feature type="non-terminal residue" evidence="2">
    <location>
        <position position="1"/>
    </location>
</feature>
<evidence type="ECO:0000313" key="3">
    <source>
        <dbReference type="Proteomes" id="UP000258309"/>
    </source>
</evidence>
<sequence length="546" mass="62241">MEHYPESCLLSRPSPQCQDQEEACLYNSALLNWRPDDSDNSIQQSVRQVSGLGMSTVECPFQSQGFEYFNSFIYPQCIFRSQSFEPVTLQDAFSPESFETATTIDSQGNIHLQTIADLISSGKHNGANNLILFKEIESPASSDIQSFPDDSHSFPGSLGNSSPPAISQLGMEQAFIPTINQFFLSECEDFMNCQHFSTGELKAFTKNRQSAVQYQSVTHSQHIPNNMQEGSTGNSQSSAQYQISQHVRPLPSENSEISKKHFQVSIKETPAYPKAFISSRIYSETPYTYHYGKSRRQKRITQKICAKVCPKCNMLSWCASFQKHLQRVHNLSQKESKILFKATPLTKIANPDWKTTRHSGDNSIRAMRKCAICNELIFEHIFLIHLQRVHSGLRSFQEMVEVYESSSVMQIRERLYYKQKYERKGKAIFLNGLKRCLACYDIVDDRDFDTHKKRRHPSLSAVQGGIVKIDLPLRARLDDVIKIVPCSKCHQVLLKNYDYHLRDAHSLPAALAHKIVRSAKSFTIRRTARIDDDIIENPVDGLTLDF</sequence>
<evidence type="ECO:0000256" key="1">
    <source>
        <dbReference type="SAM" id="MobiDB-lite"/>
    </source>
</evidence>
<reference evidence="2 3" key="1">
    <citation type="submission" date="2018-05" db="EMBL/GenBank/DDBJ databases">
        <title>Draft genome sequence of Scytalidium lignicola DSM 105466, a ubiquitous saprotrophic fungus.</title>
        <authorList>
            <person name="Buettner E."/>
            <person name="Gebauer A.M."/>
            <person name="Hofrichter M."/>
            <person name="Liers C."/>
            <person name="Kellner H."/>
        </authorList>
    </citation>
    <scope>NUCLEOTIDE SEQUENCE [LARGE SCALE GENOMIC DNA]</scope>
    <source>
        <strain evidence="2 3">DSM 105466</strain>
    </source>
</reference>
<feature type="region of interest" description="Disordered" evidence="1">
    <location>
        <begin position="223"/>
        <end position="254"/>
    </location>
</feature>
<accession>A0A3E2HM29</accession>
<dbReference type="AlphaFoldDB" id="A0A3E2HM29"/>
<proteinExistence type="predicted"/>
<comment type="caution">
    <text evidence="2">The sequence shown here is derived from an EMBL/GenBank/DDBJ whole genome shotgun (WGS) entry which is preliminary data.</text>
</comment>
<name>A0A3E2HM29_SCYLI</name>
<feature type="compositionally biased region" description="Polar residues" evidence="1">
    <location>
        <begin position="223"/>
        <end position="245"/>
    </location>
</feature>
<feature type="non-terminal residue" evidence="2">
    <location>
        <position position="546"/>
    </location>
</feature>
<evidence type="ECO:0000313" key="2">
    <source>
        <dbReference type="EMBL" id="RFU34444.1"/>
    </source>
</evidence>